<evidence type="ECO:0000313" key="2">
    <source>
        <dbReference type="EMBL" id="SHI75827.1"/>
    </source>
</evidence>
<protein>
    <submittedName>
        <fullName evidence="2">Uncharacterized protein</fullName>
    </submittedName>
</protein>
<dbReference type="Proteomes" id="UP000184278">
    <property type="component" value="Unassembled WGS sequence"/>
</dbReference>
<feature type="region of interest" description="Disordered" evidence="1">
    <location>
        <begin position="1"/>
        <end position="33"/>
    </location>
</feature>
<feature type="compositionally biased region" description="Basic and acidic residues" evidence="1">
    <location>
        <begin position="1"/>
        <end position="15"/>
    </location>
</feature>
<dbReference type="RefSeq" id="WP_022757447.1">
    <property type="nucleotide sequence ID" value="NZ_FQXK01000039.1"/>
</dbReference>
<keyword evidence="3" id="KW-1185">Reference proteome</keyword>
<organism evidence="2 3">
    <name type="scientific">Butyrivibrio fibrisolvens DSM 3071</name>
    <dbReference type="NCBI Taxonomy" id="1121131"/>
    <lineage>
        <taxon>Bacteria</taxon>
        <taxon>Bacillati</taxon>
        <taxon>Bacillota</taxon>
        <taxon>Clostridia</taxon>
        <taxon>Lachnospirales</taxon>
        <taxon>Lachnospiraceae</taxon>
        <taxon>Butyrivibrio</taxon>
    </lineage>
</organism>
<dbReference type="STRING" id="1121131.SAMN02745229_03579"/>
<evidence type="ECO:0000256" key="1">
    <source>
        <dbReference type="SAM" id="MobiDB-lite"/>
    </source>
</evidence>
<reference evidence="3" key="1">
    <citation type="submission" date="2016-11" db="EMBL/GenBank/DDBJ databases">
        <authorList>
            <person name="Varghese N."/>
            <person name="Submissions S."/>
        </authorList>
    </citation>
    <scope>NUCLEOTIDE SEQUENCE [LARGE SCALE GENOMIC DNA]</scope>
    <source>
        <strain evidence="3">DSM 3071</strain>
    </source>
</reference>
<dbReference type="AlphaFoldDB" id="A0A1M6DRG0"/>
<dbReference type="GeneID" id="89509765"/>
<sequence>MSDESKNNPKKDLKSIKPKSNPKKDALANAPEQVLAMAIRDAMRKDKDKT</sequence>
<evidence type="ECO:0000313" key="3">
    <source>
        <dbReference type="Proteomes" id="UP000184278"/>
    </source>
</evidence>
<accession>A0A1M6DRG0</accession>
<proteinExistence type="predicted"/>
<gene>
    <name evidence="2" type="ORF">SAMN02745229_03579</name>
</gene>
<name>A0A1M6DRG0_BUTFI</name>
<dbReference type="EMBL" id="FQXK01000039">
    <property type="protein sequence ID" value="SHI75827.1"/>
    <property type="molecule type" value="Genomic_DNA"/>
</dbReference>